<evidence type="ECO:0000256" key="1">
    <source>
        <dbReference type="ARBA" id="ARBA00022801"/>
    </source>
</evidence>
<dbReference type="InterPro" id="IPR050266">
    <property type="entry name" value="AB_hydrolase_sf"/>
</dbReference>
<dbReference type="GO" id="GO:0016787">
    <property type="term" value="F:hydrolase activity"/>
    <property type="evidence" value="ECO:0007669"/>
    <property type="project" value="UniProtKB-KW"/>
</dbReference>
<feature type="domain" description="AB hydrolase-1" evidence="2">
    <location>
        <begin position="25"/>
        <end position="270"/>
    </location>
</feature>
<dbReference type="PANTHER" id="PTHR43798">
    <property type="entry name" value="MONOACYLGLYCEROL LIPASE"/>
    <property type="match status" value="1"/>
</dbReference>
<comment type="caution">
    <text evidence="3">The sequence shown here is derived from an EMBL/GenBank/DDBJ whole genome shotgun (WGS) entry which is preliminary data.</text>
</comment>
<gene>
    <name evidence="3" type="ORF">BWK72_14440</name>
</gene>
<dbReference type="PANTHER" id="PTHR43798:SF31">
    <property type="entry name" value="AB HYDROLASE SUPERFAMILY PROTEIN YCLE"/>
    <property type="match status" value="1"/>
</dbReference>
<dbReference type="Pfam" id="PF12697">
    <property type="entry name" value="Abhydrolase_6"/>
    <property type="match status" value="1"/>
</dbReference>
<protein>
    <submittedName>
        <fullName evidence="3">Alpha/beta hydrolase</fullName>
    </submittedName>
</protein>
<name>A0A1W9KS43_9BURK</name>
<evidence type="ECO:0000313" key="3">
    <source>
        <dbReference type="EMBL" id="OQW87156.1"/>
    </source>
</evidence>
<accession>A0A1W9KS43</accession>
<dbReference type="EMBL" id="MTEI01000010">
    <property type="protein sequence ID" value="OQW87156.1"/>
    <property type="molecule type" value="Genomic_DNA"/>
</dbReference>
<evidence type="ECO:0000259" key="2">
    <source>
        <dbReference type="Pfam" id="PF12697"/>
    </source>
</evidence>
<organism evidence="3 4">
    <name type="scientific">Rhodoferax ferrireducens</name>
    <dbReference type="NCBI Taxonomy" id="192843"/>
    <lineage>
        <taxon>Bacteria</taxon>
        <taxon>Pseudomonadati</taxon>
        <taxon>Pseudomonadota</taxon>
        <taxon>Betaproteobacteria</taxon>
        <taxon>Burkholderiales</taxon>
        <taxon>Comamonadaceae</taxon>
        <taxon>Rhodoferax</taxon>
    </lineage>
</organism>
<dbReference type="Proteomes" id="UP000192505">
    <property type="component" value="Unassembled WGS sequence"/>
</dbReference>
<evidence type="ECO:0000313" key="4">
    <source>
        <dbReference type="Proteomes" id="UP000192505"/>
    </source>
</evidence>
<keyword evidence="1 3" id="KW-0378">Hydrolase</keyword>
<dbReference type="GO" id="GO:0016020">
    <property type="term" value="C:membrane"/>
    <property type="evidence" value="ECO:0007669"/>
    <property type="project" value="TreeGrafter"/>
</dbReference>
<dbReference type="InterPro" id="IPR029058">
    <property type="entry name" value="AB_hydrolase_fold"/>
</dbReference>
<dbReference type="AlphaFoldDB" id="A0A1W9KS43"/>
<proteinExistence type="predicted"/>
<dbReference type="Gene3D" id="3.40.50.1820">
    <property type="entry name" value="alpha/beta hydrolase"/>
    <property type="match status" value="1"/>
</dbReference>
<dbReference type="SUPFAM" id="SSF53474">
    <property type="entry name" value="alpha/beta-Hydrolases"/>
    <property type="match status" value="1"/>
</dbReference>
<sequence>MRHDTFQADDGEVLHVHLSGSGTPLLLLHGWTASHAAWAPLLQPLSGPYQLLRPDARGHGGHALRINPAPDVQRLARDVINLLDHYDLAQVVAVGHSMGALTLWQCLRDFGGARFSHLVFIDQSPKLVTDAGWPCGIYGNFDATASQRLMDDLAQDFVEAVLRLIAFGLNDKARATYLRNSSGWRAAREALASVDPAPVMAIWKSLVAADYRDVLPGIHVPTLLAYGTASNFYTLETARYVAKHTPQAQLSLYEGADHGPHLADPVRFAAELAAWLKAYPGLVRHNQL</sequence>
<reference evidence="3 4" key="1">
    <citation type="submission" date="2017-01" db="EMBL/GenBank/DDBJ databases">
        <title>Novel large sulfur bacteria in the metagenomes of groundwater-fed chemosynthetic microbial mats in the Lake Huron basin.</title>
        <authorList>
            <person name="Sharrar A.M."/>
            <person name="Flood B.E."/>
            <person name="Bailey J.V."/>
            <person name="Jones D.S."/>
            <person name="Biddanda B."/>
            <person name="Ruberg S.A."/>
            <person name="Marcus D.N."/>
            <person name="Dick G.J."/>
        </authorList>
    </citation>
    <scope>NUCLEOTIDE SEQUENCE [LARGE SCALE GENOMIC DNA]</scope>
    <source>
        <strain evidence="3">A7</strain>
    </source>
</reference>
<dbReference type="InterPro" id="IPR000073">
    <property type="entry name" value="AB_hydrolase_1"/>
</dbReference>